<evidence type="ECO:0000313" key="3">
    <source>
        <dbReference type="EMBL" id="BAD52776.1"/>
    </source>
</evidence>
<evidence type="ECO:0000256" key="2">
    <source>
        <dbReference type="SAM" id="Phobius"/>
    </source>
</evidence>
<keyword evidence="2" id="KW-0812">Transmembrane</keyword>
<gene>
    <name evidence="3" type="primary">B1158F07.29</name>
</gene>
<keyword evidence="2" id="KW-0472">Membrane</keyword>
<dbReference type="EMBL" id="AP003208">
    <property type="protein sequence ID" value="BAD52776.1"/>
    <property type="molecule type" value="Genomic_DNA"/>
</dbReference>
<dbReference type="Proteomes" id="UP000817658">
    <property type="component" value="Chromosome 1"/>
</dbReference>
<proteinExistence type="predicted"/>
<keyword evidence="2" id="KW-1133">Transmembrane helix</keyword>
<organism evidence="3">
    <name type="scientific">Oryza sativa subsp. japonica</name>
    <name type="common">Rice</name>
    <dbReference type="NCBI Taxonomy" id="39947"/>
    <lineage>
        <taxon>Eukaryota</taxon>
        <taxon>Viridiplantae</taxon>
        <taxon>Streptophyta</taxon>
        <taxon>Embryophyta</taxon>
        <taxon>Tracheophyta</taxon>
        <taxon>Spermatophyta</taxon>
        <taxon>Magnoliopsida</taxon>
        <taxon>Liliopsida</taxon>
        <taxon>Poales</taxon>
        <taxon>Poaceae</taxon>
        <taxon>BOP clade</taxon>
        <taxon>Oryzoideae</taxon>
        <taxon>Oryzeae</taxon>
        <taxon>Oryzinae</taxon>
        <taxon>Oryza</taxon>
        <taxon>Oryza sativa</taxon>
    </lineage>
</organism>
<protein>
    <submittedName>
        <fullName evidence="3">Uncharacterized protein</fullName>
    </submittedName>
</protein>
<feature type="region of interest" description="Disordered" evidence="1">
    <location>
        <begin position="1"/>
        <end position="43"/>
    </location>
</feature>
<dbReference type="AlphaFoldDB" id="Q5ZCP8"/>
<feature type="compositionally biased region" description="Low complexity" evidence="1">
    <location>
        <begin position="9"/>
        <end position="20"/>
    </location>
</feature>
<reference evidence="3" key="1">
    <citation type="journal article" date="2002" name="Nature">
        <title>The genome sequence and structure of rice chromosome 1.</title>
        <authorList>
            <person name="Sasaki T."/>
            <person name="Matsumoto T."/>
            <person name="Yamamoto K."/>
            <person name="Sakata K."/>
            <person name="Baba T."/>
            <person name="Katayose Y."/>
            <person name="Wu J."/>
            <person name="Niimura Y."/>
            <person name="Cheng Z."/>
            <person name="Nagamura Y."/>
            <person name="Antonio B.A."/>
            <person name="Kanamori H."/>
            <person name="Hosokawa S."/>
            <person name="Masukawa M."/>
            <person name="Arikawa K."/>
            <person name="Chiden Y."/>
            <person name="Hayashi M."/>
            <person name="Okamoto M."/>
            <person name="Ando T."/>
            <person name="Aoki H."/>
            <person name="Arita K."/>
            <person name="Hamada M."/>
            <person name="Harada C."/>
            <person name="Hijishita S."/>
            <person name="Honda M."/>
            <person name="Ichikawa Y."/>
            <person name="Idonuma A."/>
            <person name="Iijima M."/>
            <person name="Ikeda M."/>
            <person name="Ikeno M."/>
            <person name="Itoh S."/>
            <person name="Itoh T."/>
            <person name="Itoh Y."/>
            <person name="Itoh Y."/>
            <person name="Iwabuchi A."/>
            <person name="Kamiya K."/>
            <person name="Karasawa W."/>
            <person name="Katagiri S."/>
            <person name="Kikuta A."/>
            <person name="Kobayashi N."/>
            <person name="Kono I."/>
            <person name="Machita K."/>
            <person name="Maehara T."/>
            <person name="Mizuno H."/>
            <person name="Mizubayashi T."/>
            <person name="Mukai Y."/>
            <person name="Nagasaki H."/>
            <person name="Nakashima M."/>
            <person name="Nakama Y."/>
            <person name="Nakamichi Y."/>
            <person name="Nakamura M."/>
            <person name="Namiki N."/>
            <person name="Negishi M."/>
            <person name="Ohta I."/>
            <person name="Ono N."/>
            <person name="Saji S."/>
            <person name="Sakai K."/>
            <person name="Shibata M."/>
            <person name="Shimokawa T."/>
            <person name="Shomura A."/>
            <person name="Song J."/>
            <person name="Takazaki Y."/>
            <person name="Terasawa K."/>
            <person name="Tsuji K."/>
            <person name="Waki K."/>
            <person name="Yamagata H."/>
            <person name="Yamane H."/>
            <person name="Yoshiki S."/>
            <person name="Yoshihara R."/>
            <person name="Yukawa K."/>
            <person name="Zhong H."/>
            <person name="Iwama H."/>
            <person name="Endo T."/>
            <person name="Ito H."/>
            <person name="Hahn J.H."/>
            <person name="Kim H.I."/>
            <person name="Eun M.Y."/>
            <person name="Yano M."/>
            <person name="Jiang J."/>
            <person name="Gojobori T."/>
        </authorList>
    </citation>
    <scope>NUCLEOTIDE SEQUENCE [LARGE SCALE GENOMIC DNA]</scope>
</reference>
<name>Q5ZCP8_ORYSJ</name>
<sequence length="175" mass="19416">MPLPPPLLPSASPAAASRIPSVPPRKPPPAAPPPIQAAVPAARQARRPPPAAQCCCSFVENEGIRLSRVREEKRNRERSLCEREKRISYSCQCVSTPRPWYNLSCKATIQINTATYYVTSIDYDDELTRSSRLWMPPCRMMIQTAAAALFLALITILTFITGLCIRGKLRPISLV</sequence>
<feature type="compositionally biased region" description="Pro residues" evidence="1">
    <location>
        <begin position="21"/>
        <end position="35"/>
    </location>
</feature>
<accession>Q5ZCP8</accession>
<evidence type="ECO:0000256" key="1">
    <source>
        <dbReference type="SAM" id="MobiDB-lite"/>
    </source>
</evidence>
<feature type="transmembrane region" description="Helical" evidence="2">
    <location>
        <begin position="140"/>
        <end position="165"/>
    </location>
</feature>